<feature type="compositionally biased region" description="Basic and acidic residues" evidence="1">
    <location>
        <begin position="282"/>
        <end position="293"/>
    </location>
</feature>
<reference evidence="2 3" key="1">
    <citation type="submission" date="2024-09" db="EMBL/GenBank/DDBJ databases">
        <title>Chromosome-scale assembly of Riccia sorocarpa.</title>
        <authorList>
            <person name="Paukszto L."/>
        </authorList>
    </citation>
    <scope>NUCLEOTIDE SEQUENCE [LARGE SCALE GENOMIC DNA]</scope>
    <source>
        <strain evidence="2">LP-2024</strain>
        <tissue evidence="2">Aerial parts of the thallus</tissue>
    </source>
</reference>
<feature type="compositionally biased region" description="Acidic residues" evidence="1">
    <location>
        <begin position="782"/>
        <end position="793"/>
    </location>
</feature>
<sequence>MITSIKLRNRSEKYRILSCEAKFHHLESNDVDDDIRPWLAQWSLWSALELISRDIVSKIFHKRLSREDSAEDKIDEAIEKFRLYFIETRDNFWSSLWFPVDDMQDVNVNIKRAKRIVFSFFVWHLQVEKAPSCFQKWREVDDEYSMYTKKDTFSRDLDALSDWEILNSPWWIDQRTESPKFVADAETLCWEKIQKEEESFDVSKDKFEDSDKKGQLQEARHLEPSPNIDGLVVDTSRTKKQKESKMKKSEDVEDEEGQTPKGKPKPAKNPGSGRSSRTKKGKEKEETTKETSKDRRKKKDQSDEETVQVSQQQPTSNDAMEVQPVSATPTVEEQPEPATVREEGRQRKRANKLIDGVRLYEGFFRADQFIDIPNQFAVLKTSLKSTVDILHANKTRTKKFPVPIIDELKKMCTAVAPMRMAGFLLNKKQVSFAADCLYLDLPSGLNLDVDDNGPPLWNVYPAEDDLPRKLMTLGKSILDDRGCLIILHSGSLRNTQQIADALDAYCKVWSPVASFDIVNEVPQFQPSRAMKVFHSKVEVFCKWNADFEIPKSACTSFDPENTGRDSVVIYNYNTVVPKKLDDLGIRKCTGFVQTLLENFTKQGDIVIDFAGGWGASMHATFNCSRCCIVAEERKEALESLLMTQSSIAKAKEDFSPASSSQPSSQPDVRATKGKKPLGEDDELGDDIFGEDEHMGDVNFFEVAVGPGQLQAKGTAQKPPVQTKIGRYLSSPAQDFTMPVYAANYALELAKNTTPPSQSRDKGRRQRYFNIPYIDDQAREANDDTVELSSDEDI</sequence>
<feature type="compositionally biased region" description="Basic and acidic residues" evidence="1">
    <location>
        <begin position="241"/>
        <end position="250"/>
    </location>
</feature>
<accession>A0ABD3HTA4</accession>
<dbReference type="EMBL" id="JBJQOH010000003">
    <property type="protein sequence ID" value="KAL3694011.1"/>
    <property type="molecule type" value="Genomic_DNA"/>
</dbReference>
<keyword evidence="3" id="KW-1185">Reference proteome</keyword>
<evidence type="ECO:0000313" key="3">
    <source>
        <dbReference type="Proteomes" id="UP001633002"/>
    </source>
</evidence>
<proteinExistence type="predicted"/>
<feature type="compositionally biased region" description="Polar residues" evidence="1">
    <location>
        <begin position="307"/>
        <end position="318"/>
    </location>
</feature>
<comment type="caution">
    <text evidence="2">The sequence shown here is derived from an EMBL/GenBank/DDBJ whole genome shotgun (WGS) entry which is preliminary data.</text>
</comment>
<dbReference type="Proteomes" id="UP001633002">
    <property type="component" value="Unassembled WGS sequence"/>
</dbReference>
<feature type="compositionally biased region" description="Acidic residues" evidence="1">
    <location>
        <begin position="679"/>
        <end position="688"/>
    </location>
</feature>
<feature type="region of interest" description="Disordered" evidence="1">
    <location>
        <begin position="201"/>
        <end position="347"/>
    </location>
</feature>
<gene>
    <name evidence="2" type="ORF">R1sor_007662</name>
</gene>
<name>A0ABD3HTA4_9MARC</name>
<organism evidence="2 3">
    <name type="scientific">Riccia sorocarpa</name>
    <dbReference type="NCBI Taxonomy" id="122646"/>
    <lineage>
        <taxon>Eukaryota</taxon>
        <taxon>Viridiplantae</taxon>
        <taxon>Streptophyta</taxon>
        <taxon>Embryophyta</taxon>
        <taxon>Marchantiophyta</taxon>
        <taxon>Marchantiopsida</taxon>
        <taxon>Marchantiidae</taxon>
        <taxon>Marchantiales</taxon>
        <taxon>Ricciaceae</taxon>
        <taxon>Riccia</taxon>
    </lineage>
</organism>
<dbReference type="Gene3D" id="3.40.50.150">
    <property type="entry name" value="Vaccinia Virus protein VP39"/>
    <property type="match status" value="1"/>
</dbReference>
<feature type="region of interest" description="Disordered" evidence="1">
    <location>
        <begin position="651"/>
        <end position="688"/>
    </location>
</feature>
<protein>
    <submittedName>
        <fullName evidence="2">Uncharacterized protein</fullName>
    </submittedName>
</protein>
<dbReference type="AlphaFoldDB" id="A0ABD3HTA4"/>
<feature type="region of interest" description="Disordered" evidence="1">
    <location>
        <begin position="750"/>
        <end position="793"/>
    </location>
</feature>
<evidence type="ECO:0000313" key="2">
    <source>
        <dbReference type="EMBL" id="KAL3694011.1"/>
    </source>
</evidence>
<feature type="compositionally biased region" description="Basic and acidic residues" evidence="1">
    <location>
        <begin position="201"/>
        <end position="223"/>
    </location>
</feature>
<dbReference type="InterPro" id="IPR029063">
    <property type="entry name" value="SAM-dependent_MTases_sf"/>
</dbReference>
<feature type="compositionally biased region" description="Low complexity" evidence="1">
    <location>
        <begin position="655"/>
        <end position="666"/>
    </location>
</feature>
<evidence type="ECO:0000256" key="1">
    <source>
        <dbReference type="SAM" id="MobiDB-lite"/>
    </source>
</evidence>